<evidence type="ECO:0000313" key="1">
    <source>
        <dbReference type="EMBL" id="MDQ0338889.1"/>
    </source>
</evidence>
<gene>
    <name evidence="1" type="ORF">J2S00_001675</name>
</gene>
<comment type="caution">
    <text evidence="1">The sequence shown here is derived from an EMBL/GenBank/DDBJ whole genome shotgun (WGS) entry which is preliminary data.</text>
</comment>
<dbReference type="RefSeq" id="WP_307337981.1">
    <property type="nucleotide sequence ID" value="NZ_JAUSUQ010000005.1"/>
</dbReference>
<dbReference type="EMBL" id="JAUSUQ010000005">
    <property type="protein sequence ID" value="MDQ0338889.1"/>
    <property type="molecule type" value="Genomic_DNA"/>
</dbReference>
<accession>A0ABU0CR45</accession>
<evidence type="ECO:0000313" key="2">
    <source>
        <dbReference type="Proteomes" id="UP001232445"/>
    </source>
</evidence>
<dbReference type="Proteomes" id="UP001232445">
    <property type="component" value="Unassembled WGS sequence"/>
</dbReference>
<proteinExistence type="predicted"/>
<dbReference type="InterPro" id="IPR036162">
    <property type="entry name" value="Resolvase-like_N_sf"/>
</dbReference>
<name>A0ABU0CR45_9BACI</name>
<dbReference type="SUPFAM" id="SSF53041">
    <property type="entry name" value="Resolvase-like"/>
    <property type="match status" value="1"/>
</dbReference>
<reference evidence="1 2" key="1">
    <citation type="submission" date="2023-07" db="EMBL/GenBank/DDBJ databases">
        <title>Genomic Encyclopedia of Type Strains, Phase IV (KMG-IV): sequencing the most valuable type-strain genomes for metagenomic binning, comparative biology and taxonomic classification.</title>
        <authorList>
            <person name="Goeker M."/>
        </authorList>
    </citation>
    <scope>NUCLEOTIDE SEQUENCE [LARGE SCALE GENOMIC DNA]</scope>
    <source>
        <strain evidence="1 2">DSM 17740</strain>
    </source>
</reference>
<organism evidence="1 2">
    <name type="scientific">Caldalkalibacillus uzonensis</name>
    <dbReference type="NCBI Taxonomy" id="353224"/>
    <lineage>
        <taxon>Bacteria</taxon>
        <taxon>Bacillati</taxon>
        <taxon>Bacillota</taxon>
        <taxon>Bacilli</taxon>
        <taxon>Bacillales</taxon>
        <taxon>Bacillaceae</taxon>
        <taxon>Caldalkalibacillus</taxon>
    </lineage>
</organism>
<keyword evidence="2" id="KW-1185">Reference proteome</keyword>
<protein>
    <submittedName>
        <fullName evidence="1">Uncharacterized protein</fullName>
    </submittedName>
</protein>
<sequence length="48" mass="5959">MDHEMLLFQTRQDFIDLHQALARGETVKVEHYDRIARDYIRWMRIILN</sequence>